<reference evidence="3" key="1">
    <citation type="submission" date="2015-06" db="EMBL/GenBank/DDBJ databases">
        <authorList>
            <person name="Joergensen T."/>
        </authorList>
    </citation>
    <scope>NUCLEOTIDE SEQUENCE</scope>
    <source>
        <plasmid evidence="3">pRGRH0630</plasmid>
    </source>
</reference>
<dbReference type="CDD" id="cd17242">
    <property type="entry name" value="MobM_relaxase"/>
    <property type="match status" value="1"/>
</dbReference>
<sequence>MAHMMKHTKASCGHMFAHFDRRAEHISNENLDRTRTHLNYNLATHQTMDQGEFVRQRCSEVHCQNRKDVNVMVSWVVTAPKDLPEAEHRAFFQASYDFLKNRYGLENVVSAYVHMDEVTPHMHFAFVPVKHGFKQDKKNPDISTEYYKVSAKEVVNRYDLQSFHESLQRFVEKRLGHEVSILNEATKEGNKSIEELKRQSAMERLQEANEKAAQIVSKAREGVKVAEQDIQALEGKKTALEGEIEALEVKLQGRQLQIREVMEIKPEYEKGLFGSVKGIKGVTVSDIENLKATAIKGLEARDRLEKLSFEYERVKKLVPTMDERMQNAKDKTRLKELEAVFQRLPDHVREQLFPKKSRSHTQDRGRER</sequence>
<evidence type="ECO:0000313" key="3">
    <source>
        <dbReference type="EMBL" id="CRY95460.1"/>
    </source>
</evidence>
<evidence type="ECO:0008006" key="4">
    <source>
        <dbReference type="Google" id="ProtNLM"/>
    </source>
</evidence>
<dbReference type="Pfam" id="PF01076">
    <property type="entry name" value="Mob_Pre"/>
    <property type="match status" value="1"/>
</dbReference>
<protein>
    <recommendedName>
        <fullName evidence="4">Plasmid recombination enzyme</fullName>
    </recommendedName>
</protein>
<evidence type="ECO:0000256" key="2">
    <source>
        <dbReference type="SAM" id="MobiDB-lite"/>
    </source>
</evidence>
<accession>A0A0H5Q261</accession>
<geneLocation type="plasmid" evidence="3">
    <name>pRGRH0630</name>
</geneLocation>
<dbReference type="GO" id="GO:0006310">
    <property type="term" value="P:DNA recombination"/>
    <property type="evidence" value="ECO:0007669"/>
    <property type="project" value="InterPro"/>
</dbReference>
<dbReference type="NCBIfam" id="NF041497">
    <property type="entry name" value="MobV"/>
    <property type="match status" value="1"/>
</dbReference>
<dbReference type="GO" id="GO:0003677">
    <property type="term" value="F:DNA binding"/>
    <property type="evidence" value="ECO:0007669"/>
    <property type="project" value="InterPro"/>
</dbReference>
<feature type="region of interest" description="Disordered" evidence="2">
    <location>
        <begin position="348"/>
        <end position="368"/>
    </location>
</feature>
<keyword evidence="3" id="KW-0614">Plasmid</keyword>
<proteinExistence type="predicted"/>
<dbReference type="InterPro" id="IPR001668">
    <property type="entry name" value="Mob_Pre"/>
</dbReference>
<dbReference type="EMBL" id="LN853257">
    <property type="protein sequence ID" value="CRY95460.1"/>
    <property type="molecule type" value="Genomic_DNA"/>
</dbReference>
<feature type="coiled-coil region" evidence="1">
    <location>
        <begin position="191"/>
        <end position="250"/>
    </location>
</feature>
<reference evidence="3" key="2">
    <citation type="submission" date="2015-07" db="EMBL/GenBank/DDBJ databases">
        <title>Plasmids, circular viruses and viroids from rat gut.</title>
        <authorList>
            <person name="Jorgensen T.J."/>
            <person name="Hansen M.A."/>
            <person name="Xu Z."/>
            <person name="Tabak M.A."/>
            <person name="Sorensen S.J."/>
            <person name="Hansen L.H."/>
        </authorList>
    </citation>
    <scope>NUCLEOTIDE SEQUENCE</scope>
    <source>
        <plasmid evidence="3">pRGRH0630</plasmid>
    </source>
</reference>
<organism evidence="3">
    <name type="scientific">uncultured prokaryote</name>
    <dbReference type="NCBI Taxonomy" id="198431"/>
    <lineage>
        <taxon>unclassified sequences</taxon>
        <taxon>environmental samples</taxon>
    </lineage>
</organism>
<keyword evidence="1" id="KW-0175">Coiled coil</keyword>
<evidence type="ECO:0000256" key="1">
    <source>
        <dbReference type="SAM" id="Coils"/>
    </source>
</evidence>
<name>A0A0H5Q261_9ZZZZ</name>
<dbReference type="Gene3D" id="3.30.930.30">
    <property type="match status" value="1"/>
</dbReference>
<dbReference type="AlphaFoldDB" id="A0A0H5Q261"/>